<organism evidence="4 5">
    <name type="scientific">Emiliania huxleyi (strain CCMP1516)</name>
    <dbReference type="NCBI Taxonomy" id="280463"/>
    <lineage>
        <taxon>Eukaryota</taxon>
        <taxon>Haptista</taxon>
        <taxon>Haptophyta</taxon>
        <taxon>Prymnesiophyceae</taxon>
        <taxon>Isochrysidales</taxon>
        <taxon>Noelaerhabdaceae</taxon>
        <taxon>Emiliania</taxon>
    </lineage>
</organism>
<proteinExistence type="inferred from homology"/>
<reference evidence="5" key="1">
    <citation type="journal article" date="2013" name="Nature">
        <title>Pan genome of the phytoplankton Emiliania underpins its global distribution.</title>
        <authorList>
            <person name="Read B.A."/>
            <person name="Kegel J."/>
            <person name="Klute M.J."/>
            <person name="Kuo A."/>
            <person name="Lefebvre S.C."/>
            <person name="Maumus F."/>
            <person name="Mayer C."/>
            <person name="Miller J."/>
            <person name="Monier A."/>
            <person name="Salamov A."/>
            <person name="Young J."/>
            <person name="Aguilar M."/>
            <person name="Claverie J.M."/>
            <person name="Frickenhaus S."/>
            <person name="Gonzalez K."/>
            <person name="Herman E.K."/>
            <person name="Lin Y.C."/>
            <person name="Napier J."/>
            <person name="Ogata H."/>
            <person name="Sarno A.F."/>
            <person name="Shmutz J."/>
            <person name="Schroeder D."/>
            <person name="de Vargas C."/>
            <person name="Verret F."/>
            <person name="von Dassow P."/>
            <person name="Valentin K."/>
            <person name="Van de Peer Y."/>
            <person name="Wheeler G."/>
            <person name="Dacks J.B."/>
            <person name="Delwiche C.F."/>
            <person name="Dyhrman S.T."/>
            <person name="Glockner G."/>
            <person name="John U."/>
            <person name="Richards T."/>
            <person name="Worden A.Z."/>
            <person name="Zhang X."/>
            <person name="Grigoriev I.V."/>
            <person name="Allen A.E."/>
            <person name="Bidle K."/>
            <person name="Borodovsky M."/>
            <person name="Bowler C."/>
            <person name="Brownlee C."/>
            <person name="Cock J.M."/>
            <person name="Elias M."/>
            <person name="Gladyshev V.N."/>
            <person name="Groth M."/>
            <person name="Guda C."/>
            <person name="Hadaegh A."/>
            <person name="Iglesias-Rodriguez M.D."/>
            <person name="Jenkins J."/>
            <person name="Jones B.M."/>
            <person name="Lawson T."/>
            <person name="Leese F."/>
            <person name="Lindquist E."/>
            <person name="Lobanov A."/>
            <person name="Lomsadze A."/>
            <person name="Malik S.B."/>
            <person name="Marsh M.E."/>
            <person name="Mackinder L."/>
            <person name="Mock T."/>
            <person name="Mueller-Roeber B."/>
            <person name="Pagarete A."/>
            <person name="Parker M."/>
            <person name="Probert I."/>
            <person name="Quesneville H."/>
            <person name="Raines C."/>
            <person name="Rensing S.A."/>
            <person name="Riano-Pachon D.M."/>
            <person name="Richier S."/>
            <person name="Rokitta S."/>
            <person name="Shiraiwa Y."/>
            <person name="Soanes D.M."/>
            <person name="van der Giezen M."/>
            <person name="Wahlund T.M."/>
            <person name="Williams B."/>
            <person name="Wilson W."/>
            <person name="Wolfe G."/>
            <person name="Wurch L.L."/>
        </authorList>
    </citation>
    <scope>NUCLEOTIDE SEQUENCE</scope>
</reference>
<evidence type="ECO:0000259" key="2">
    <source>
        <dbReference type="Pfam" id="PF00852"/>
    </source>
</evidence>
<dbReference type="PaxDb" id="2903-EOD33198"/>
<name>A0A0D3KBR3_EMIH1</name>
<comment type="subcellular location">
    <subcellularLocation>
        <location evidence="1">Golgi apparatus</location>
        <location evidence="1">Golgi stack membrane</location>
        <topology evidence="1">Single-pass type II membrane protein</topology>
    </subcellularLocation>
</comment>
<feature type="domain" description="Fucosyltransferase C-terminal" evidence="2">
    <location>
        <begin position="140"/>
        <end position="206"/>
    </location>
</feature>
<dbReference type="EnsemblProtists" id="EOD33198">
    <property type="protein sequence ID" value="EOD33198"/>
    <property type="gene ID" value="EMIHUDRAFT_202429"/>
</dbReference>
<dbReference type="Proteomes" id="UP000013827">
    <property type="component" value="Unassembled WGS sequence"/>
</dbReference>
<evidence type="ECO:0000313" key="4">
    <source>
        <dbReference type="EnsemblProtists" id="EOD33198"/>
    </source>
</evidence>
<dbReference type="Gene3D" id="3.40.50.150">
    <property type="entry name" value="Vaccinia Virus protein VP39"/>
    <property type="match status" value="1"/>
</dbReference>
<dbReference type="Pfam" id="PF00852">
    <property type="entry name" value="Glyco_transf_10"/>
    <property type="match status" value="1"/>
</dbReference>
<dbReference type="SUPFAM" id="SSF53335">
    <property type="entry name" value="S-adenosyl-L-methionine-dependent methyltransferases"/>
    <property type="match status" value="1"/>
</dbReference>
<dbReference type="InterPro" id="IPR055270">
    <property type="entry name" value="Glyco_tran_10_C"/>
</dbReference>
<dbReference type="Gene3D" id="3.40.50.11660">
    <property type="entry name" value="Glycosyl transferase family 10, C-terminal domain"/>
    <property type="match status" value="1"/>
</dbReference>
<dbReference type="KEGG" id="ehx:EMIHUDRAFT_202429"/>
<feature type="domain" description="Methyltransferase" evidence="3">
    <location>
        <begin position="298"/>
        <end position="467"/>
    </location>
</feature>
<dbReference type="EC" id="2.4.1.-" evidence="1"/>
<dbReference type="GO" id="GO:0032580">
    <property type="term" value="C:Golgi cisterna membrane"/>
    <property type="evidence" value="ECO:0007669"/>
    <property type="project" value="UniProtKB-SubCell"/>
</dbReference>
<dbReference type="UniPathway" id="UPA00378"/>
<dbReference type="InterPro" id="IPR025714">
    <property type="entry name" value="Methyltranfer_dom"/>
</dbReference>
<evidence type="ECO:0000256" key="1">
    <source>
        <dbReference type="RuleBase" id="RU003832"/>
    </source>
</evidence>
<keyword evidence="1" id="KW-0328">Glycosyltransferase</keyword>
<keyword evidence="1" id="KW-0333">Golgi apparatus</keyword>
<keyword evidence="1" id="KW-0472">Membrane</keyword>
<accession>A0A0D3KBR3</accession>
<keyword evidence="5" id="KW-1185">Reference proteome</keyword>
<dbReference type="SUPFAM" id="SSF53756">
    <property type="entry name" value="UDP-Glycosyltransferase/glycogen phosphorylase"/>
    <property type="match status" value="1"/>
</dbReference>
<dbReference type="RefSeq" id="XP_005785627.1">
    <property type="nucleotide sequence ID" value="XM_005785570.1"/>
</dbReference>
<dbReference type="GO" id="GO:0016757">
    <property type="term" value="F:glycosyltransferase activity"/>
    <property type="evidence" value="ECO:0007669"/>
    <property type="project" value="UniProtKB-UniRule"/>
</dbReference>
<keyword evidence="1" id="KW-0808">Transferase</keyword>
<dbReference type="InterPro" id="IPR026913">
    <property type="entry name" value="METTL24"/>
</dbReference>
<dbReference type="InterPro" id="IPR029063">
    <property type="entry name" value="SAM-dependent_MTases_sf"/>
</dbReference>
<sequence length="484" mass="51930">MLPLIAQGRDDPAAVTIASHGNAGAAGTCGSDPIQGRVIYIDPEAFSFSVNVASPRNVLYLGPRNVSELAILATRMRSHLNLHGARTIAVLDFAATVGGLLVRNPVAASASFLAYASSHCVRVREQAYNKLVEMAVAAGTESSNVRDYMTEKLLVAFASGAVPVYWGSGGAVFEIFDNRTFLYIDPADPRPTFQRMQSLNKNYSAFKYMASLPVFREGAVDRYFSLFPSYPLGGSGGLGLAATVLVHFSVLRRMDSQGGAELCGLDSQDDEAEAEAAARASKSAAGLRVSLAFLELPKDCLVYSVGSNGESSFELAVKKRWPACEVYTMDPTLNAVRREKAAVLEAAGHLKVVDIGLAGANGTITLGGRQFPVLTLESHVEMLGHRNRRIDVLKVDIEGYEYEAFASLQPGLLDKVDQLQIELHGSSDEKIDSLIAAVHAAGFLMFNKEPNVLGYLLGGACEEFSFIGAAHAFHSFRASHPSCR</sequence>
<evidence type="ECO:0000259" key="3">
    <source>
        <dbReference type="Pfam" id="PF13383"/>
    </source>
</evidence>
<protein>
    <recommendedName>
        <fullName evidence="1">Fucosyltransferase</fullName>
        <ecNumber evidence="1">2.4.1.-</ecNumber>
    </recommendedName>
</protein>
<keyword evidence="1" id="KW-0812">Transmembrane</keyword>
<dbReference type="PANTHER" id="PTHR32026">
    <property type="entry name" value="METHYLTRANSFERASE-LIKE PROTEIN 24"/>
    <property type="match status" value="1"/>
</dbReference>
<reference evidence="4" key="2">
    <citation type="submission" date="2024-10" db="UniProtKB">
        <authorList>
            <consortium name="EnsemblProtists"/>
        </authorList>
    </citation>
    <scope>IDENTIFICATION</scope>
</reference>
<comment type="similarity">
    <text evidence="1">Belongs to the glycosyltransferase 10 family.</text>
</comment>
<dbReference type="AlphaFoldDB" id="A0A0D3KBR3"/>
<evidence type="ECO:0000313" key="5">
    <source>
        <dbReference type="Proteomes" id="UP000013827"/>
    </source>
</evidence>
<dbReference type="InterPro" id="IPR038577">
    <property type="entry name" value="GT10-like_C_sf"/>
</dbReference>
<dbReference type="HOGENOM" id="CLU_564349_0_0_1"/>
<dbReference type="Pfam" id="PF13383">
    <property type="entry name" value="Methyltransf_22"/>
    <property type="match status" value="1"/>
</dbReference>
<dbReference type="GeneID" id="17278469"/>